<evidence type="ECO:0000256" key="5">
    <source>
        <dbReference type="ARBA" id="ARBA00023002"/>
    </source>
</evidence>
<dbReference type="InterPro" id="IPR002401">
    <property type="entry name" value="Cyt_P450_E_grp-I"/>
</dbReference>
<dbReference type="PRINTS" id="PR00463">
    <property type="entry name" value="EP450I"/>
</dbReference>
<evidence type="ECO:0000256" key="6">
    <source>
        <dbReference type="ARBA" id="ARBA00023004"/>
    </source>
</evidence>
<dbReference type="GO" id="GO:0005506">
    <property type="term" value="F:iron ion binding"/>
    <property type="evidence" value="ECO:0007669"/>
    <property type="project" value="InterPro"/>
</dbReference>
<dbReference type="GO" id="GO:0016705">
    <property type="term" value="F:oxidoreductase activity, acting on paired donors, with incorporation or reduction of molecular oxygen"/>
    <property type="evidence" value="ECO:0007669"/>
    <property type="project" value="InterPro"/>
</dbReference>
<gene>
    <name evidence="9" type="primary">cypC</name>
    <name evidence="9" type="ORF">GCM10007276_27810</name>
</gene>
<evidence type="ECO:0000256" key="8">
    <source>
        <dbReference type="PIRSR" id="PIRSR602401-1"/>
    </source>
</evidence>
<comment type="caution">
    <text evidence="9">The sequence shown here is derived from an EMBL/GenBank/DDBJ whole genome shotgun (WGS) entry which is preliminary data.</text>
</comment>
<dbReference type="GO" id="GO:0004497">
    <property type="term" value="F:monooxygenase activity"/>
    <property type="evidence" value="ECO:0007669"/>
    <property type="project" value="UniProtKB-KW"/>
</dbReference>
<evidence type="ECO:0000256" key="7">
    <source>
        <dbReference type="ARBA" id="ARBA00023033"/>
    </source>
</evidence>
<accession>A0A8J3DW96</accession>
<dbReference type="RefSeq" id="WP_229729445.1">
    <property type="nucleotide sequence ID" value="NZ_BMCP01000003.1"/>
</dbReference>
<comment type="cofactor">
    <cofactor evidence="1 8">
        <name>heme</name>
        <dbReference type="ChEBI" id="CHEBI:30413"/>
    </cofactor>
</comment>
<evidence type="ECO:0000256" key="3">
    <source>
        <dbReference type="ARBA" id="ARBA00022617"/>
    </source>
</evidence>
<keyword evidence="3 8" id="KW-0349">Heme</keyword>
<dbReference type="Pfam" id="PF00067">
    <property type="entry name" value="p450"/>
    <property type="match status" value="1"/>
</dbReference>
<keyword evidence="7" id="KW-0503">Monooxygenase</keyword>
<sequence>MTDNPSDMPSEAGWDRSLALLREGYTFLPRRFRQYRSRVFESRIMLERSLCLQGAEAVRFFYQPDAFTRKAAIPPTTLKLLQGRGSVQTLDGAAHRHRKAMFMSLMTPASRARLIEVFSEEWLRRLNRWQAEESVQLLTEAEDILCRAACRWAGVVLPEEEAQSFGRDLAALIEGAGSIGPRNWRGLMSRWRADRRLRAVITDIRRSGREADTPAKVIALHRDLSGKLLDVATAANELNNILRPIVAIARFIAFGALALHDHPAWRERLAKGDDAELEAFTHEVRRYYPFFPAIAGRANTPTAFTGCPIPMGRRVIVDIYGSHRDIGAWQQPERFLPERFLNADIPDAFLPQGGGDHFTGHRCAGEWITIDVVKAAIRHLTTSMRYEVPPQDLTVSLRRMPAKPESGFIMSRVRSVEAMV</sequence>
<dbReference type="EMBL" id="BMCP01000003">
    <property type="protein sequence ID" value="GGE49124.1"/>
    <property type="molecule type" value="Genomic_DNA"/>
</dbReference>
<feature type="binding site" description="axial binding residue" evidence="8">
    <location>
        <position position="363"/>
    </location>
    <ligand>
        <name>heme</name>
        <dbReference type="ChEBI" id="CHEBI:30413"/>
    </ligand>
    <ligandPart>
        <name>Fe</name>
        <dbReference type="ChEBI" id="CHEBI:18248"/>
    </ligandPart>
</feature>
<dbReference type="InterPro" id="IPR036396">
    <property type="entry name" value="Cyt_P450_sf"/>
</dbReference>
<keyword evidence="6 8" id="KW-0408">Iron</keyword>
<dbReference type="CDD" id="cd11067">
    <property type="entry name" value="CYP152"/>
    <property type="match status" value="1"/>
</dbReference>
<evidence type="ECO:0000256" key="2">
    <source>
        <dbReference type="ARBA" id="ARBA00010617"/>
    </source>
</evidence>
<name>A0A8J3DW96_9RHOB</name>
<dbReference type="InterPro" id="IPR001128">
    <property type="entry name" value="Cyt_P450"/>
</dbReference>
<dbReference type="PANTHER" id="PTHR24286:SF24">
    <property type="entry name" value="LANOSTEROL 14-ALPHA DEMETHYLASE"/>
    <property type="match status" value="1"/>
</dbReference>
<keyword evidence="5" id="KW-0560">Oxidoreductase</keyword>
<keyword evidence="10" id="KW-1185">Reference proteome</keyword>
<reference evidence="9" key="1">
    <citation type="journal article" date="2014" name="Int. J. Syst. Evol. Microbiol.">
        <title>Complete genome sequence of Corynebacterium casei LMG S-19264T (=DSM 44701T), isolated from a smear-ripened cheese.</title>
        <authorList>
            <consortium name="US DOE Joint Genome Institute (JGI-PGF)"/>
            <person name="Walter F."/>
            <person name="Albersmeier A."/>
            <person name="Kalinowski J."/>
            <person name="Ruckert C."/>
        </authorList>
    </citation>
    <scope>NUCLEOTIDE SEQUENCE</scope>
    <source>
        <strain evidence="9">CCM 7684</strain>
    </source>
</reference>
<evidence type="ECO:0000256" key="4">
    <source>
        <dbReference type="ARBA" id="ARBA00022723"/>
    </source>
</evidence>
<dbReference type="Proteomes" id="UP000602745">
    <property type="component" value="Unassembled WGS sequence"/>
</dbReference>
<dbReference type="Gene3D" id="1.10.630.10">
    <property type="entry name" value="Cytochrome P450"/>
    <property type="match status" value="1"/>
</dbReference>
<evidence type="ECO:0000256" key="1">
    <source>
        <dbReference type="ARBA" id="ARBA00001971"/>
    </source>
</evidence>
<proteinExistence type="inferred from homology"/>
<dbReference type="GO" id="GO:0020037">
    <property type="term" value="F:heme binding"/>
    <property type="evidence" value="ECO:0007669"/>
    <property type="project" value="InterPro"/>
</dbReference>
<comment type="similarity">
    <text evidence="2">Belongs to the cytochrome P450 family.</text>
</comment>
<keyword evidence="4 8" id="KW-0479">Metal-binding</keyword>
<protein>
    <submittedName>
        <fullName evidence="9">Cytochrome P450</fullName>
    </submittedName>
</protein>
<evidence type="ECO:0000313" key="9">
    <source>
        <dbReference type="EMBL" id="GGE49124.1"/>
    </source>
</evidence>
<dbReference type="PANTHER" id="PTHR24286">
    <property type="entry name" value="CYTOCHROME P450 26"/>
    <property type="match status" value="1"/>
</dbReference>
<organism evidence="9 10">
    <name type="scientific">Agaricicola taiwanensis</name>
    <dbReference type="NCBI Taxonomy" id="591372"/>
    <lineage>
        <taxon>Bacteria</taxon>
        <taxon>Pseudomonadati</taxon>
        <taxon>Pseudomonadota</taxon>
        <taxon>Alphaproteobacteria</taxon>
        <taxon>Rhodobacterales</taxon>
        <taxon>Paracoccaceae</taxon>
        <taxon>Agaricicola</taxon>
    </lineage>
</organism>
<dbReference type="GO" id="GO:0016125">
    <property type="term" value="P:sterol metabolic process"/>
    <property type="evidence" value="ECO:0007669"/>
    <property type="project" value="TreeGrafter"/>
</dbReference>
<dbReference type="AlphaFoldDB" id="A0A8J3DW96"/>
<reference evidence="9" key="2">
    <citation type="submission" date="2020-09" db="EMBL/GenBank/DDBJ databases">
        <authorList>
            <person name="Sun Q."/>
            <person name="Sedlacek I."/>
        </authorList>
    </citation>
    <scope>NUCLEOTIDE SEQUENCE</scope>
    <source>
        <strain evidence="9">CCM 7684</strain>
    </source>
</reference>
<evidence type="ECO:0000313" key="10">
    <source>
        <dbReference type="Proteomes" id="UP000602745"/>
    </source>
</evidence>
<dbReference type="SUPFAM" id="SSF48264">
    <property type="entry name" value="Cytochrome P450"/>
    <property type="match status" value="1"/>
</dbReference>